<gene>
    <name evidence="2" type="ORF">MBCUR_19750</name>
</gene>
<comment type="caution">
    <text evidence="2">The sequence shown here is derived from an EMBL/GenBank/DDBJ whole genome shotgun (WGS) entry which is preliminary data.</text>
</comment>
<dbReference type="AlphaFoldDB" id="A0A166BZA1"/>
<reference evidence="2 3" key="1">
    <citation type="submission" date="2016-04" db="EMBL/GenBank/DDBJ databases">
        <title>Genome sequence of Methanobrevibacter curvatus DSM 11111.</title>
        <authorList>
            <person name="Poehlein A."/>
            <person name="Seedorf H."/>
            <person name="Daniel R."/>
        </authorList>
    </citation>
    <scope>NUCLEOTIDE SEQUENCE [LARGE SCALE GENOMIC DNA]</scope>
    <source>
        <strain evidence="2 3">DSM 11111</strain>
    </source>
</reference>
<dbReference type="PATRIC" id="fig|49547.3.peg.2086"/>
<dbReference type="STRING" id="49547.MBCUR_19750"/>
<protein>
    <recommendedName>
        <fullName evidence="1">DUF4015 domain-containing protein</fullName>
    </recommendedName>
</protein>
<evidence type="ECO:0000313" key="2">
    <source>
        <dbReference type="EMBL" id="KZX09997.1"/>
    </source>
</evidence>
<organism evidence="2 3">
    <name type="scientific">Methanobrevibacter curvatus</name>
    <dbReference type="NCBI Taxonomy" id="49547"/>
    <lineage>
        <taxon>Archaea</taxon>
        <taxon>Methanobacteriati</taxon>
        <taxon>Methanobacteriota</taxon>
        <taxon>Methanomada group</taxon>
        <taxon>Methanobacteria</taxon>
        <taxon>Methanobacteriales</taxon>
        <taxon>Methanobacteriaceae</taxon>
        <taxon>Methanobrevibacter</taxon>
    </lineage>
</organism>
<dbReference type="OrthoDB" id="18481at2157"/>
<sequence>MPTSIALNIKKTNKLNQYSNPYVKENAIWLWNDPAGSVNFKKLKASGIGNILLLETAVFNRGEKWFLNFLKKSHKQGIKVHIWFCTFHYGDTWINPINTKTKNYNYAYFNKLIKRVKRYSQLKVDGIHFDYIRYSGKASKNRAAYQYDYSNGVSGVKAITLFAKMANSAAKKHNKNIILSAALMPEIDRSISWYGQDTEALGKYMDVLIPMVYKTAFVNNNIRVKNTVKWYSSHSGNAKVWAGLETYGKNGKSLSSKEMISNAKAAINGGATGLALFRYALFKQSKLLYAY</sequence>
<evidence type="ECO:0000313" key="3">
    <source>
        <dbReference type="Proteomes" id="UP000077245"/>
    </source>
</evidence>
<dbReference type="InterPro" id="IPR052177">
    <property type="entry name" value="Divisome_Glycosyl_Hydrolase"/>
</dbReference>
<feature type="domain" description="DUF4015" evidence="1">
    <location>
        <begin position="88"/>
        <end position="227"/>
    </location>
</feature>
<dbReference type="Pfam" id="PF13200">
    <property type="entry name" value="DUF4015"/>
    <property type="match status" value="1"/>
</dbReference>
<accession>A0A166BZA1</accession>
<dbReference type="PANTHER" id="PTHR43405:SF1">
    <property type="entry name" value="GLYCOSYL HYDROLASE DIGH"/>
    <property type="match status" value="1"/>
</dbReference>
<name>A0A166BZA1_9EURY</name>
<evidence type="ECO:0000259" key="1">
    <source>
        <dbReference type="Pfam" id="PF13200"/>
    </source>
</evidence>
<dbReference type="InterPro" id="IPR025275">
    <property type="entry name" value="DUF4015"/>
</dbReference>
<dbReference type="EMBL" id="LWMV01000231">
    <property type="protein sequence ID" value="KZX09997.1"/>
    <property type="molecule type" value="Genomic_DNA"/>
</dbReference>
<dbReference type="PANTHER" id="PTHR43405">
    <property type="entry name" value="GLYCOSYL HYDROLASE DIGH"/>
    <property type="match status" value="1"/>
</dbReference>
<dbReference type="InterPro" id="IPR017853">
    <property type="entry name" value="GH"/>
</dbReference>
<keyword evidence="3" id="KW-1185">Reference proteome</keyword>
<dbReference type="SUPFAM" id="SSF51445">
    <property type="entry name" value="(Trans)glycosidases"/>
    <property type="match status" value="1"/>
</dbReference>
<proteinExistence type="predicted"/>
<dbReference type="Gene3D" id="3.20.20.80">
    <property type="entry name" value="Glycosidases"/>
    <property type="match status" value="1"/>
</dbReference>
<dbReference type="Proteomes" id="UP000077245">
    <property type="component" value="Unassembled WGS sequence"/>
</dbReference>
<dbReference type="RefSeq" id="WP_067092809.1">
    <property type="nucleotide sequence ID" value="NZ_LWMV01000231.1"/>
</dbReference>